<dbReference type="OMA" id="IIIWRTK"/>
<dbReference type="InterPro" id="IPR019775">
    <property type="entry name" value="WD40_repeat_CS"/>
</dbReference>
<evidence type="ECO:0000313" key="6">
    <source>
        <dbReference type="Proteomes" id="UP000186594"/>
    </source>
</evidence>
<dbReference type="PROSITE" id="PS50082">
    <property type="entry name" value="WD_REPEATS_2"/>
    <property type="match status" value="2"/>
</dbReference>
<dbReference type="InterPro" id="IPR001680">
    <property type="entry name" value="WD40_rpt"/>
</dbReference>
<keyword evidence="2" id="KW-0677">Repeat</keyword>
<proteinExistence type="predicted"/>
<comment type="caution">
    <text evidence="5">The sequence shown here is derived from an EMBL/GenBank/DDBJ whole genome shotgun (WGS) entry which is preliminary data.</text>
</comment>
<dbReference type="EMBL" id="LXFE01000714">
    <property type="protein sequence ID" value="OLL24609.1"/>
    <property type="molecule type" value="Genomic_DNA"/>
</dbReference>
<dbReference type="Pfam" id="PF00400">
    <property type="entry name" value="WD40"/>
    <property type="match status" value="3"/>
</dbReference>
<feature type="repeat" description="WD" evidence="3">
    <location>
        <begin position="284"/>
        <end position="327"/>
    </location>
</feature>
<reference evidence="5 6" key="1">
    <citation type="submission" date="2016-04" db="EMBL/GenBank/DDBJ databases">
        <title>Evolutionary innovation and constraint leading to complex multicellularity in the Ascomycota.</title>
        <authorList>
            <person name="Cisse O."/>
            <person name="Nguyen A."/>
            <person name="Hewitt D.A."/>
            <person name="Jedd G."/>
            <person name="Stajich J.E."/>
        </authorList>
    </citation>
    <scope>NUCLEOTIDE SEQUENCE [LARGE SCALE GENOMIC DNA]</scope>
    <source>
        <strain evidence="5 6">DAH-3</strain>
    </source>
</reference>
<evidence type="ECO:0000256" key="1">
    <source>
        <dbReference type="ARBA" id="ARBA00022574"/>
    </source>
</evidence>
<keyword evidence="5" id="KW-0418">Kinase</keyword>
<gene>
    <name evidence="5" type="ORF">NEOLI_002061</name>
</gene>
<feature type="region of interest" description="Disordered" evidence="4">
    <location>
        <begin position="1"/>
        <end position="22"/>
    </location>
</feature>
<sequence length="370" mass="41446">MGTKRKLERSNQDGETEISTSHPEIPLSIAGDTFRVVTGCYERVLHGYDVKIVDGKSTVFLPVFIFSAHLGPIKCVAAKGRYLATGGSDEIIKLHDLKKRKDLGSLISHSGAITSIYFPFRGHMLSTSEDGKMIIWSTKNWDPQEILKGHKGSVNDVAIHPSGKIALSVGRDRTMRLWNMMTGRKANVQKIEYEGLCVKWNREGDKFALMSIGKVAVYNMVCPRFSAWVNLQEILKVLEIDTNTRLHAMEYYNHINHGEVILVACEDRSVKMYNSKNGKLLLEFSGHSSRVKTFGIVRVLEVDFLVTATSSGDITIWDINAQKLLGKHETLARLTCLSIIDPVVEQVESILLSANRQGFREQGGREAKKR</sequence>
<evidence type="ECO:0000256" key="2">
    <source>
        <dbReference type="ARBA" id="ARBA00022737"/>
    </source>
</evidence>
<keyword evidence="5" id="KW-0808">Transferase</keyword>
<feature type="repeat" description="WD" evidence="3">
    <location>
        <begin position="147"/>
        <end position="188"/>
    </location>
</feature>
<accession>A0A1U7LPP8</accession>
<keyword evidence="6" id="KW-1185">Reference proteome</keyword>
<dbReference type="AlphaFoldDB" id="A0A1U7LPP8"/>
<dbReference type="Gene3D" id="2.130.10.10">
    <property type="entry name" value="YVTN repeat-like/Quinoprotein amine dehydrogenase"/>
    <property type="match status" value="2"/>
</dbReference>
<keyword evidence="1 3" id="KW-0853">WD repeat</keyword>
<dbReference type="STRING" id="1198029.A0A1U7LPP8"/>
<dbReference type="PANTHER" id="PTHR44675">
    <property type="entry name" value="PAK1 INTERACTING PROTEIN 1"/>
    <property type="match status" value="1"/>
</dbReference>
<dbReference type="PROSITE" id="PS50294">
    <property type="entry name" value="WD_REPEATS_REGION"/>
    <property type="match status" value="1"/>
</dbReference>
<evidence type="ECO:0000256" key="4">
    <source>
        <dbReference type="SAM" id="MobiDB-lite"/>
    </source>
</evidence>
<evidence type="ECO:0000313" key="5">
    <source>
        <dbReference type="EMBL" id="OLL24609.1"/>
    </source>
</evidence>
<protein>
    <submittedName>
        <fullName evidence="5">p21-activated protein kinase-interacting protein 1-like</fullName>
    </submittedName>
</protein>
<dbReference type="PANTHER" id="PTHR44675:SF1">
    <property type="entry name" value="P21-ACTIVATED PROTEIN KINASE-INTERACTING PROTEIN 1"/>
    <property type="match status" value="1"/>
</dbReference>
<dbReference type="InterPro" id="IPR036322">
    <property type="entry name" value="WD40_repeat_dom_sf"/>
</dbReference>
<dbReference type="InterPro" id="IPR051959">
    <property type="entry name" value="PAK1-Kinase_Regulator"/>
</dbReference>
<organism evidence="5 6">
    <name type="scientific">Neolecta irregularis (strain DAH-3)</name>
    <dbReference type="NCBI Taxonomy" id="1198029"/>
    <lineage>
        <taxon>Eukaryota</taxon>
        <taxon>Fungi</taxon>
        <taxon>Dikarya</taxon>
        <taxon>Ascomycota</taxon>
        <taxon>Taphrinomycotina</taxon>
        <taxon>Neolectales</taxon>
        <taxon>Neolectaceae</taxon>
        <taxon>Neolecta</taxon>
    </lineage>
</organism>
<dbReference type="SMART" id="SM00320">
    <property type="entry name" value="WD40"/>
    <property type="match status" value="5"/>
</dbReference>
<dbReference type="PROSITE" id="PS00678">
    <property type="entry name" value="WD_REPEATS_1"/>
    <property type="match status" value="1"/>
</dbReference>
<dbReference type="InterPro" id="IPR015943">
    <property type="entry name" value="WD40/YVTN_repeat-like_dom_sf"/>
</dbReference>
<evidence type="ECO:0000256" key="3">
    <source>
        <dbReference type="PROSITE-ProRule" id="PRU00221"/>
    </source>
</evidence>
<dbReference type="SUPFAM" id="SSF50978">
    <property type="entry name" value="WD40 repeat-like"/>
    <property type="match status" value="1"/>
</dbReference>
<name>A0A1U7LPP8_NEOID</name>
<dbReference type="GO" id="GO:0016301">
    <property type="term" value="F:kinase activity"/>
    <property type="evidence" value="ECO:0007669"/>
    <property type="project" value="UniProtKB-KW"/>
</dbReference>
<dbReference type="OrthoDB" id="308449at2759"/>
<dbReference type="Proteomes" id="UP000186594">
    <property type="component" value="Unassembled WGS sequence"/>
</dbReference>